<dbReference type="Proteomes" id="UP000643405">
    <property type="component" value="Unassembled WGS sequence"/>
</dbReference>
<comment type="caution">
    <text evidence="4">The sequence shown here is derived from an EMBL/GenBank/DDBJ whole genome shotgun (WGS) entry which is preliminary data.</text>
</comment>
<dbReference type="InterPro" id="IPR036291">
    <property type="entry name" value="NAD(P)-bd_dom_sf"/>
</dbReference>
<dbReference type="InterPro" id="IPR051317">
    <property type="entry name" value="Gfo/Idh/MocA_oxidoreduct"/>
</dbReference>
<evidence type="ECO:0000313" key="5">
    <source>
        <dbReference type="Proteomes" id="UP000643405"/>
    </source>
</evidence>
<evidence type="ECO:0000259" key="3">
    <source>
        <dbReference type="Pfam" id="PF01408"/>
    </source>
</evidence>
<keyword evidence="5" id="KW-1185">Reference proteome</keyword>
<dbReference type="GO" id="GO:0000166">
    <property type="term" value="F:nucleotide binding"/>
    <property type="evidence" value="ECO:0007669"/>
    <property type="project" value="InterPro"/>
</dbReference>
<gene>
    <name evidence="4" type="ORF">ICI42_23085</name>
</gene>
<evidence type="ECO:0000256" key="1">
    <source>
        <dbReference type="ARBA" id="ARBA00010928"/>
    </source>
</evidence>
<dbReference type="InterPro" id="IPR000683">
    <property type="entry name" value="Gfo/Idh/MocA-like_OxRdtase_N"/>
</dbReference>
<feature type="domain" description="Gfo/Idh/MocA-like oxidoreductase N-terminal" evidence="3">
    <location>
        <begin position="5"/>
        <end position="123"/>
    </location>
</feature>
<dbReference type="Gene3D" id="3.30.360.10">
    <property type="entry name" value="Dihydrodipicolinate Reductase, domain 2"/>
    <property type="match status" value="1"/>
</dbReference>
<organism evidence="4 5">
    <name type="scientific">Oryzicola mucosus</name>
    <dbReference type="NCBI Taxonomy" id="2767425"/>
    <lineage>
        <taxon>Bacteria</taxon>
        <taxon>Pseudomonadati</taxon>
        <taxon>Pseudomonadota</taxon>
        <taxon>Alphaproteobacteria</taxon>
        <taxon>Hyphomicrobiales</taxon>
        <taxon>Phyllobacteriaceae</taxon>
        <taxon>Oryzicola</taxon>
    </lineage>
</organism>
<dbReference type="Pfam" id="PF01408">
    <property type="entry name" value="GFO_IDH_MocA"/>
    <property type="match status" value="1"/>
</dbReference>
<evidence type="ECO:0000256" key="2">
    <source>
        <dbReference type="ARBA" id="ARBA00023002"/>
    </source>
</evidence>
<dbReference type="RefSeq" id="WP_188166961.1">
    <property type="nucleotide sequence ID" value="NZ_JACVVX010000017.1"/>
</dbReference>
<evidence type="ECO:0000313" key="4">
    <source>
        <dbReference type="EMBL" id="MBD0417522.1"/>
    </source>
</evidence>
<dbReference type="GO" id="GO:0016491">
    <property type="term" value="F:oxidoreductase activity"/>
    <property type="evidence" value="ECO:0007669"/>
    <property type="project" value="UniProtKB-KW"/>
</dbReference>
<dbReference type="SUPFAM" id="SSF51735">
    <property type="entry name" value="NAD(P)-binding Rossmann-fold domains"/>
    <property type="match status" value="1"/>
</dbReference>
<comment type="similarity">
    <text evidence="1">Belongs to the Gfo/Idh/MocA family.</text>
</comment>
<sequence>MTAPLRCALIGVGTRAKKLYLPILPALAPWIEVVAVCTPNIANAADAGAQLGVPSFTRLSELLDAGLIEAALVLSSIESHHAVSVTLSRHGIHHLVETTMASTYAQASDMVETADGQGITLLVAENYFRFPFDRLAKAVSASGAIGEVKRITCYHDQVGFHGHARWIKFYDAYPDQVQALTHTMPTARHVESAHRVHDSETFRACHLYFPGDRIAVAMGGNLKGMLGRPPRPGFTEIDGTRGAIVRFAGADLDGRAELRIASDEALMRDGKSDHIAEFVDRIEQATWVSSSVAIPGGKVELENSLRPGSISGKKLREWDATVVMQIVVEFAEQVRGLRRAQFSTLDALKATEIEAACCESARRGGQRIMLAGDAASFETDLATARSLNERFGVDHLDADAMIAMHFPPAA</sequence>
<dbReference type="PANTHER" id="PTHR43708:SF5">
    <property type="entry name" value="CONSERVED EXPRESSED OXIDOREDUCTASE (EUROFUNG)-RELATED"/>
    <property type="match status" value="1"/>
</dbReference>
<accession>A0A8J6U9L9</accession>
<dbReference type="EMBL" id="JACVVX010000017">
    <property type="protein sequence ID" value="MBD0417522.1"/>
    <property type="molecule type" value="Genomic_DNA"/>
</dbReference>
<keyword evidence="2" id="KW-0560">Oxidoreductase</keyword>
<dbReference type="Gene3D" id="3.40.50.720">
    <property type="entry name" value="NAD(P)-binding Rossmann-like Domain"/>
    <property type="match status" value="1"/>
</dbReference>
<dbReference type="AlphaFoldDB" id="A0A8J6U9L9"/>
<proteinExistence type="inferred from homology"/>
<name>A0A8J6U9L9_9HYPH</name>
<dbReference type="PANTHER" id="PTHR43708">
    <property type="entry name" value="CONSERVED EXPRESSED OXIDOREDUCTASE (EUROFUNG)"/>
    <property type="match status" value="1"/>
</dbReference>
<protein>
    <submittedName>
        <fullName evidence="4">Gfo/Idh/MocA family oxidoreductase</fullName>
    </submittedName>
</protein>
<reference evidence="4" key="1">
    <citation type="submission" date="2020-09" db="EMBL/GenBank/DDBJ databases">
        <title>Genome seq and assembly of Tianweitania sp.</title>
        <authorList>
            <person name="Chhetri G."/>
        </authorList>
    </citation>
    <scope>NUCLEOTIDE SEQUENCE</scope>
    <source>
        <strain evidence="4">Rool2</strain>
    </source>
</reference>